<evidence type="ECO:0000313" key="3">
    <source>
        <dbReference type="EMBL" id="PWW71618.1"/>
    </source>
</evidence>
<feature type="compositionally biased region" description="Basic and acidic residues" evidence="1">
    <location>
        <begin position="102"/>
        <end position="119"/>
    </location>
</feature>
<protein>
    <submittedName>
        <fullName evidence="3">Uncharacterized protein</fullName>
    </submittedName>
</protein>
<feature type="region of interest" description="Disordered" evidence="1">
    <location>
        <begin position="102"/>
        <end position="152"/>
    </location>
</feature>
<organism evidence="3 4">
    <name type="scientific">Tuber magnatum</name>
    <name type="common">white Piedmont truffle</name>
    <dbReference type="NCBI Taxonomy" id="42249"/>
    <lineage>
        <taxon>Eukaryota</taxon>
        <taxon>Fungi</taxon>
        <taxon>Dikarya</taxon>
        <taxon>Ascomycota</taxon>
        <taxon>Pezizomycotina</taxon>
        <taxon>Pezizomycetes</taxon>
        <taxon>Pezizales</taxon>
        <taxon>Tuberaceae</taxon>
        <taxon>Tuber</taxon>
    </lineage>
</organism>
<comment type="caution">
    <text evidence="3">The sequence shown here is derived from an EMBL/GenBank/DDBJ whole genome shotgun (WGS) entry which is preliminary data.</text>
</comment>
<evidence type="ECO:0000256" key="1">
    <source>
        <dbReference type="SAM" id="MobiDB-lite"/>
    </source>
</evidence>
<keyword evidence="2" id="KW-0472">Membrane</keyword>
<name>A0A317SBN2_9PEZI</name>
<reference evidence="3 4" key="1">
    <citation type="submission" date="2018-03" db="EMBL/GenBank/DDBJ databases">
        <title>Genomes of Pezizomycetes fungi and the evolution of truffles.</title>
        <authorList>
            <person name="Murat C."/>
            <person name="Payen T."/>
            <person name="Noel B."/>
            <person name="Kuo A."/>
            <person name="Martin F.M."/>
        </authorList>
    </citation>
    <scope>NUCLEOTIDE SEQUENCE [LARGE SCALE GENOMIC DNA]</scope>
    <source>
        <strain evidence="3">091103-1</strain>
    </source>
</reference>
<feature type="transmembrane region" description="Helical" evidence="2">
    <location>
        <begin position="38"/>
        <end position="57"/>
    </location>
</feature>
<dbReference type="Proteomes" id="UP000246991">
    <property type="component" value="Unassembled WGS sequence"/>
</dbReference>
<accession>A0A317SBN2</accession>
<proteinExistence type="predicted"/>
<evidence type="ECO:0000313" key="4">
    <source>
        <dbReference type="Proteomes" id="UP000246991"/>
    </source>
</evidence>
<sequence>MSSEPAVPAGRTPSRELRRLTTKVDGLYRDRAARATRAWWSFCVLAMLSGALVMVGWREHEIGQLQNELAFSRGVNEGLQERLLGLYEPMWQRQQELCHRNTGNEEPDVETRDAERVGRVDATMGQHQPEPGEQDTGHEEGGTDGSTRAAERSSPVMMCLVRLCILVRPRVVNQQKVSKDW</sequence>
<dbReference type="EMBL" id="PYWC01000161">
    <property type="protein sequence ID" value="PWW71618.1"/>
    <property type="molecule type" value="Genomic_DNA"/>
</dbReference>
<gene>
    <name evidence="3" type="ORF">C7212DRAFT_367142</name>
</gene>
<evidence type="ECO:0000256" key="2">
    <source>
        <dbReference type="SAM" id="Phobius"/>
    </source>
</evidence>
<dbReference type="AlphaFoldDB" id="A0A317SBN2"/>
<keyword evidence="4" id="KW-1185">Reference proteome</keyword>
<keyword evidence="2" id="KW-0812">Transmembrane</keyword>
<keyword evidence="2" id="KW-1133">Transmembrane helix</keyword>